<evidence type="ECO:0000313" key="3">
    <source>
        <dbReference type="EMBL" id="QEU92666.1"/>
    </source>
</evidence>
<dbReference type="AlphaFoldDB" id="A0A5J6GHQ8"/>
<evidence type="ECO:0000259" key="2">
    <source>
        <dbReference type="Pfam" id="PF14016"/>
    </source>
</evidence>
<feature type="region of interest" description="Disordered" evidence="1">
    <location>
        <begin position="55"/>
        <end position="76"/>
    </location>
</feature>
<feature type="compositionally biased region" description="Low complexity" evidence="1">
    <location>
        <begin position="56"/>
        <end position="66"/>
    </location>
</feature>
<reference evidence="3 4" key="1">
    <citation type="submission" date="2017-09" db="EMBL/GenBank/DDBJ databases">
        <authorList>
            <person name="Lee N."/>
            <person name="Cho B.-K."/>
        </authorList>
    </citation>
    <scope>NUCLEOTIDE SEQUENCE [LARGE SCALE GENOMIC DNA]</scope>
    <source>
        <strain evidence="3 4">ATCC 12853</strain>
    </source>
</reference>
<feature type="domain" description="DUF4232" evidence="2">
    <location>
        <begin position="78"/>
        <end position="206"/>
    </location>
</feature>
<sequence length="211" mass="20615">MAVPHVPCSRGLPVKFTRTTTRSVVAGLSLVSALTLTACDDGTGVRVSTSTIAVDPSAGRSPVSAPGSGGSVAGVDKCRTDGLEISASDSTVEGDPDSSVAVTLTNGSGLDCAISGYAGVDLTTSEGDLSARRTGRESAPTVLKDGDAVAFGITYPAHDAGGSGVQVTGLVVTPPDETKSVTLDWPGASTLAVADGAGSPVEVGPVGSAGQ</sequence>
<name>A0A5J6GHQ8_STRKN</name>
<dbReference type="InterPro" id="IPR025326">
    <property type="entry name" value="DUF4232"/>
</dbReference>
<dbReference type="Proteomes" id="UP000325529">
    <property type="component" value="Chromosome"/>
</dbReference>
<evidence type="ECO:0000313" key="4">
    <source>
        <dbReference type="Proteomes" id="UP000325529"/>
    </source>
</evidence>
<keyword evidence="4" id="KW-1185">Reference proteome</keyword>
<proteinExistence type="predicted"/>
<dbReference type="EMBL" id="CP023699">
    <property type="protein sequence ID" value="QEU92666.1"/>
    <property type="molecule type" value="Genomic_DNA"/>
</dbReference>
<gene>
    <name evidence="3" type="ORF">CP970_18700</name>
</gene>
<accession>A0A5J6GHQ8</accession>
<evidence type="ECO:0000256" key="1">
    <source>
        <dbReference type="SAM" id="MobiDB-lite"/>
    </source>
</evidence>
<dbReference type="OrthoDB" id="3480105at2"/>
<dbReference type="KEGG" id="ska:CP970_18700"/>
<organism evidence="3 4">
    <name type="scientific">Streptomyces kanamyceticus</name>
    <dbReference type="NCBI Taxonomy" id="1967"/>
    <lineage>
        <taxon>Bacteria</taxon>
        <taxon>Bacillati</taxon>
        <taxon>Actinomycetota</taxon>
        <taxon>Actinomycetes</taxon>
        <taxon>Kitasatosporales</taxon>
        <taxon>Streptomycetaceae</taxon>
        <taxon>Streptomyces</taxon>
    </lineage>
</organism>
<dbReference type="Pfam" id="PF14016">
    <property type="entry name" value="DUF4232"/>
    <property type="match status" value="1"/>
</dbReference>
<protein>
    <submittedName>
        <fullName evidence="3">DUF4232 domain-containing protein</fullName>
    </submittedName>
</protein>